<dbReference type="STRING" id="234267.Acid_1306"/>
<protein>
    <recommendedName>
        <fullName evidence="8">TonB-dependent transporter Oar-like beta-barrel domain-containing protein</fullName>
    </recommendedName>
</protein>
<dbReference type="GO" id="GO:0015344">
    <property type="term" value="F:siderophore uptake transmembrane transporter activity"/>
    <property type="evidence" value="ECO:0007669"/>
    <property type="project" value="TreeGrafter"/>
</dbReference>
<feature type="chain" id="PRO_5004163490" description="TonB-dependent transporter Oar-like beta-barrel domain-containing protein" evidence="7">
    <location>
        <begin position="23"/>
        <end position="1129"/>
    </location>
</feature>
<name>Q02DC0_SOLUE</name>
<keyword evidence="5" id="KW-0472">Membrane</keyword>
<dbReference type="SUPFAM" id="SSF49452">
    <property type="entry name" value="Starch-binding domain-like"/>
    <property type="match status" value="1"/>
</dbReference>
<dbReference type="InParanoid" id="Q02DC0"/>
<dbReference type="GO" id="GO:0030246">
    <property type="term" value="F:carbohydrate binding"/>
    <property type="evidence" value="ECO:0007669"/>
    <property type="project" value="InterPro"/>
</dbReference>
<feature type="signal peptide" evidence="7">
    <location>
        <begin position="1"/>
        <end position="22"/>
    </location>
</feature>
<evidence type="ECO:0000256" key="1">
    <source>
        <dbReference type="ARBA" id="ARBA00004571"/>
    </source>
</evidence>
<dbReference type="SUPFAM" id="SSF56935">
    <property type="entry name" value="Porins"/>
    <property type="match status" value="1"/>
</dbReference>
<keyword evidence="2" id="KW-0813">Transport</keyword>
<organism evidence="9">
    <name type="scientific">Solibacter usitatus (strain Ellin6076)</name>
    <dbReference type="NCBI Taxonomy" id="234267"/>
    <lineage>
        <taxon>Bacteria</taxon>
        <taxon>Pseudomonadati</taxon>
        <taxon>Acidobacteriota</taxon>
        <taxon>Terriglobia</taxon>
        <taxon>Bryobacterales</taxon>
        <taxon>Solibacteraceae</taxon>
        <taxon>Candidatus Solibacter</taxon>
    </lineage>
</organism>
<dbReference type="KEGG" id="sus:Acid_1306"/>
<dbReference type="InterPro" id="IPR039426">
    <property type="entry name" value="TonB-dep_rcpt-like"/>
</dbReference>
<dbReference type="GO" id="GO:0044718">
    <property type="term" value="P:siderophore transmembrane transport"/>
    <property type="evidence" value="ECO:0007669"/>
    <property type="project" value="TreeGrafter"/>
</dbReference>
<comment type="subcellular location">
    <subcellularLocation>
        <location evidence="1">Cell outer membrane</location>
        <topology evidence="1">Multi-pass membrane protein</topology>
    </subcellularLocation>
</comment>
<evidence type="ECO:0000256" key="5">
    <source>
        <dbReference type="ARBA" id="ARBA00023136"/>
    </source>
</evidence>
<gene>
    <name evidence="9" type="ordered locus">Acid_1306</name>
</gene>
<evidence type="ECO:0000256" key="6">
    <source>
        <dbReference type="ARBA" id="ARBA00023237"/>
    </source>
</evidence>
<keyword evidence="6" id="KW-0998">Cell outer membrane</keyword>
<dbReference type="InterPro" id="IPR036942">
    <property type="entry name" value="Beta-barrel_TonB_sf"/>
</dbReference>
<dbReference type="Pfam" id="PF25183">
    <property type="entry name" value="OMP_b-brl_4"/>
    <property type="match status" value="1"/>
</dbReference>
<keyword evidence="4" id="KW-0812">Transmembrane</keyword>
<reference evidence="9" key="1">
    <citation type="submission" date="2006-10" db="EMBL/GenBank/DDBJ databases">
        <title>Complete sequence of Solibacter usitatus Ellin6076.</title>
        <authorList>
            <consortium name="US DOE Joint Genome Institute"/>
            <person name="Copeland A."/>
            <person name="Lucas S."/>
            <person name="Lapidus A."/>
            <person name="Barry K."/>
            <person name="Detter J.C."/>
            <person name="Glavina del Rio T."/>
            <person name="Hammon N."/>
            <person name="Israni S."/>
            <person name="Dalin E."/>
            <person name="Tice H."/>
            <person name="Pitluck S."/>
            <person name="Thompson L.S."/>
            <person name="Brettin T."/>
            <person name="Bruce D."/>
            <person name="Han C."/>
            <person name="Tapia R."/>
            <person name="Gilna P."/>
            <person name="Schmutz J."/>
            <person name="Larimer F."/>
            <person name="Land M."/>
            <person name="Hauser L."/>
            <person name="Kyrpides N."/>
            <person name="Mikhailova N."/>
            <person name="Janssen P.H."/>
            <person name="Kuske C.R."/>
            <person name="Richardson P."/>
        </authorList>
    </citation>
    <scope>NUCLEOTIDE SEQUENCE</scope>
    <source>
        <strain evidence="9">Ellin6076</strain>
    </source>
</reference>
<sequence precursor="true">MRRSFVIQIVTFLAAATLTCWGQDRATILGRVTDPSSAVIAGATVTVTNPDTGAKTTTNTNDAGNYVVRGLAFGRYEVTCEAKGFRKFVSKDNTVDVAQTLTIDIALQLGAVDQTVEVSGAAPLVESSTSDLGTVVDSKQVADLPLSVSGNVRNPESFVFLAPGVTGDTANTEVNGSQDRAKEVLVDGVQSTGPESGGTVGTYPPVEAIGEFKLLASNFSAEYGKTGGGFEIFTTKSGNNQFHGSVFEYLRNDKFDARGFISPITPVNRQNEFGGNIGGPVILPKYNGRNRTFFYFVYDGFRYRAGATNQLLTLPNAAQRSGDFSGLTKGGVPLAIYDPYSSRSDGAGGFTRDLFPGAKIPANRISKVSAATLQLLPAANTSAATANYTAVGATTFTRNVVTIKGDHSFNDRNRFSVFVYISNEANVAASLIDGGLSPALNNQRPARWARFNHDYQFSPTILNNFRVGYTREPQLWFRTTSDQGFLQKTGLTGVNPPGDIAPRVQFADTYQNWSDETKNKGVQVNSTLQFGDTVSVFKGNHNMKFGADMRWQQTNGPDSAGQQGLFSFNSNETALPTAAGRSTSGNAFASFLLGAVDNASYNGLYVVPGLRYQYKALFAQDDWKVSRKLTLNLGLRWDLFMPRHEHNTNISGFDPGLPNPGAGNLLGAIAFLGNGPGRDNTRSSFADTYFHAFGPRVGFAYQLGLKTVVRGGYGLSYGQGNATAGLRDSQKFIYGFNAAPSYASTDAGVTPAFNWDSGFPTNWPHPPFINPTVQNGTNVTMVGKGDGRPPDFQNYQISVQQELAARSSLEVAYVGVKGTHLGNGLINLNQLDPKYLSLGSLLTQSVASAAAVAAKIPIPYVGFTGSVAQALRPYPQYLNIVNNSNPNGNSTYHALQVKYTKRLSHGLTMQGAYTWSKSLTDGSIAAGGGPSGQDFYNRRLEKSLSPNDVPQVAVLAYTWELPFGKGKKLMHEGVGAAILGGWQFSGIQQYQIGKPLQLTANNGLPIFNSTLRPDVISGVAMTLDHPDPLASPWLNKAAFAAPASFQFGSAARSYAGVRAPNAYNESFGLMRHIKLTEKATLMLRGEFFNAFNRTVFGAPVSNISASNFGRVTSQANAPRQGQVAARIDF</sequence>
<proteinExistence type="predicted"/>
<dbReference type="Pfam" id="PF13620">
    <property type="entry name" value="CarboxypepD_reg"/>
    <property type="match status" value="1"/>
</dbReference>
<dbReference type="Gene3D" id="2.40.170.20">
    <property type="entry name" value="TonB-dependent receptor, beta-barrel domain"/>
    <property type="match status" value="1"/>
</dbReference>
<dbReference type="AlphaFoldDB" id="Q02DC0"/>
<dbReference type="EMBL" id="CP000473">
    <property type="protein sequence ID" value="ABJ82300.1"/>
    <property type="molecule type" value="Genomic_DNA"/>
</dbReference>
<accession>Q02DC0</accession>
<evidence type="ECO:0000259" key="8">
    <source>
        <dbReference type="Pfam" id="PF25183"/>
    </source>
</evidence>
<dbReference type="Gene3D" id="2.60.40.1120">
    <property type="entry name" value="Carboxypeptidase-like, regulatory domain"/>
    <property type="match status" value="1"/>
</dbReference>
<dbReference type="GO" id="GO:0009279">
    <property type="term" value="C:cell outer membrane"/>
    <property type="evidence" value="ECO:0007669"/>
    <property type="project" value="UniProtKB-SubCell"/>
</dbReference>
<dbReference type="InterPro" id="IPR013784">
    <property type="entry name" value="Carb-bd-like_fold"/>
</dbReference>
<evidence type="ECO:0000256" key="4">
    <source>
        <dbReference type="ARBA" id="ARBA00022692"/>
    </source>
</evidence>
<dbReference type="HOGENOM" id="CLU_006298_0_0_0"/>
<dbReference type="eggNOG" id="COG1629">
    <property type="taxonomic scope" value="Bacteria"/>
</dbReference>
<keyword evidence="7" id="KW-0732">Signal</keyword>
<dbReference type="OrthoDB" id="97893at2"/>
<evidence type="ECO:0000313" key="9">
    <source>
        <dbReference type="EMBL" id="ABJ82300.1"/>
    </source>
</evidence>
<dbReference type="PANTHER" id="PTHR30069:SF46">
    <property type="entry name" value="OAR PROTEIN"/>
    <property type="match status" value="1"/>
</dbReference>
<evidence type="ECO:0000256" key="2">
    <source>
        <dbReference type="ARBA" id="ARBA00022448"/>
    </source>
</evidence>
<evidence type="ECO:0000256" key="3">
    <source>
        <dbReference type="ARBA" id="ARBA00022452"/>
    </source>
</evidence>
<keyword evidence="3" id="KW-1134">Transmembrane beta strand</keyword>
<dbReference type="InterPro" id="IPR057601">
    <property type="entry name" value="Oar-like_b-barrel"/>
</dbReference>
<evidence type="ECO:0000256" key="7">
    <source>
        <dbReference type="SAM" id="SignalP"/>
    </source>
</evidence>
<dbReference type="PANTHER" id="PTHR30069">
    <property type="entry name" value="TONB-DEPENDENT OUTER MEMBRANE RECEPTOR"/>
    <property type="match status" value="1"/>
</dbReference>
<feature type="domain" description="TonB-dependent transporter Oar-like beta-barrel" evidence="8">
    <location>
        <begin position="234"/>
        <end position="1122"/>
    </location>
</feature>